<feature type="repeat" description="ANK" evidence="3">
    <location>
        <begin position="984"/>
        <end position="1016"/>
    </location>
</feature>
<dbReference type="SMART" id="SM00248">
    <property type="entry name" value="ANK"/>
    <property type="match status" value="19"/>
</dbReference>
<evidence type="ECO:0000256" key="2">
    <source>
        <dbReference type="ARBA" id="ARBA00023043"/>
    </source>
</evidence>
<feature type="repeat" description="ANK" evidence="3">
    <location>
        <begin position="1019"/>
        <end position="1051"/>
    </location>
</feature>
<evidence type="ECO:0000313" key="5">
    <source>
        <dbReference type="EMBL" id="KAH0566344.1"/>
    </source>
</evidence>
<organism evidence="5 6">
    <name type="scientific">Trichoglossum hirsutum</name>
    <dbReference type="NCBI Taxonomy" id="265104"/>
    <lineage>
        <taxon>Eukaryota</taxon>
        <taxon>Fungi</taxon>
        <taxon>Dikarya</taxon>
        <taxon>Ascomycota</taxon>
        <taxon>Pezizomycotina</taxon>
        <taxon>Geoglossomycetes</taxon>
        <taxon>Geoglossales</taxon>
        <taxon>Geoglossaceae</taxon>
        <taxon>Trichoglossum</taxon>
    </lineage>
</organism>
<feature type="repeat" description="ANK" evidence="3">
    <location>
        <begin position="882"/>
        <end position="914"/>
    </location>
</feature>
<dbReference type="EMBL" id="JAGHQM010000014">
    <property type="protein sequence ID" value="KAH0566344.1"/>
    <property type="molecule type" value="Genomic_DNA"/>
</dbReference>
<dbReference type="Pfam" id="PF12796">
    <property type="entry name" value="Ank_2"/>
    <property type="match status" value="6"/>
</dbReference>
<comment type="caution">
    <text evidence="5">The sequence shown here is derived from an EMBL/GenBank/DDBJ whole genome shotgun (WGS) entry which is preliminary data.</text>
</comment>
<feature type="repeat" description="ANK" evidence="3">
    <location>
        <begin position="849"/>
        <end position="881"/>
    </location>
</feature>
<protein>
    <recommendedName>
        <fullName evidence="7">Ankyrin repeat protein</fullName>
    </recommendedName>
</protein>
<feature type="repeat" description="ANK" evidence="3">
    <location>
        <begin position="1163"/>
        <end position="1195"/>
    </location>
</feature>
<feature type="repeat" description="ANK" evidence="3">
    <location>
        <begin position="1395"/>
        <end position="1427"/>
    </location>
</feature>
<dbReference type="PANTHER" id="PTHR24123">
    <property type="entry name" value="ANKYRIN REPEAT-CONTAINING"/>
    <property type="match status" value="1"/>
</dbReference>
<feature type="compositionally biased region" description="Basic and acidic residues" evidence="4">
    <location>
        <begin position="1517"/>
        <end position="1534"/>
    </location>
</feature>
<feature type="repeat" description="ANK" evidence="3">
    <location>
        <begin position="1054"/>
        <end position="1086"/>
    </location>
</feature>
<dbReference type="InterPro" id="IPR051165">
    <property type="entry name" value="Multifunctional_ANK_Repeat"/>
</dbReference>
<dbReference type="PROSITE" id="PS50297">
    <property type="entry name" value="ANK_REP_REGION"/>
    <property type="match status" value="14"/>
</dbReference>
<feature type="repeat" description="ANK" evidence="3">
    <location>
        <begin position="1089"/>
        <end position="1121"/>
    </location>
</feature>
<dbReference type="PANTHER" id="PTHR24123:SF33">
    <property type="entry name" value="PROTEIN HOS4"/>
    <property type="match status" value="1"/>
</dbReference>
<dbReference type="Gene3D" id="1.25.40.20">
    <property type="entry name" value="Ankyrin repeat-containing domain"/>
    <property type="match status" value="6"/>
</dbReference>
<feature type="repeat" description="ANK" evidence="3">
    <location>
        <begin position="1361"/>
        <end position="1393"/>
    </location>
</feature>
<feature type="region of interest" description="Disordered" evidence="4">
    <location>
        <begin position="1508"/>
        <end position="1534"/>
    </location>
</feature>
<dbReference type="InterPro" id="IPR002110">
    <property type="entry name" value="Ankyrin_rpt"/>
</dbReference>
<feature type="repeat" description="ANK" evidence="3">
    <location>
        <begin position="1232"/>
        <end position="1264"/>
    </location>
</feature>
<keyword evidence="2 3" id="KW-0040">ANK repeat</keyword>
<gene>
    <name evidence="5" type="ORF">GP486_000250</name>
</gene>
<evidence type="ECO:0000256" key="3">
    <source>
        <dbReference type="PROSITE-ProRule" id="PRU00023"/>
    </source>
</evidence>
<dbReference type="Pfam" id="PF00023">
    <property type="entry name" value="Ank"/>
    <property type="match status" value="2"/>
</dbReference>
<keyword evidence="6" id="KW-1185">Reference proteome</keyword>
<evidence type="ECO:0000256" key="4">
    <source>
        <dbReference type="SAM" id="MobiDB-lite"/>
    </source>
</evidence>
<evidence type="ECO:0008006" key="7">
    <source>
        <dbReference type="Google" id="ProtNLM"/>
    </source>
</evidence>
<name>A0A9P8LJA2_9PEZI</name>
<reference evidence="5" key="1">
    <citation type="submission" date="2021-03" db="EMBL/GenBank/DDBJ databases">
        <title>Comparative genomics and phylogenomic investigation of the class Geoglossomycetes provide insights into ecological specialization and systematics.</title>
        <authorList>
            <person name="Melie T."/>
            <person name="Pirro S."/>
            <person name="Miller A.N."/>
            <person name="Quandt A."/>
        </authorList>
    </citation>
    <scope>NUCLEOTIDE SEQUENCE</scope>
    <source>
        <strain evidence="5">CAQ_001_2017</strain>
    </source>
</reference>
<evidence type="ECO:0000313" key="6">
    <source>
        <dbReference type="Proteomes" id="UP000750711"/>
    </source>
</evidence>
<feature type="repeat" description="ANK" evidence="3">
    <location>
        <begin position="816"/>
        <end position="848"/>
    </location>
</feature>
<feature type="repeat" description="ANK" evidence="3">
    <location>
        <begin position="1266"/>
        <end position="1298"/>
    </location>
</feature>
<proteinExistence type="predicted"/>
<dbReference type="Proteomes" id="UP000750711">
    <property type="component" value="Unassembled WGS sequence"/>
</dbReference>
<feature type="repeat" description="ANK" evidence="3">
    <location>
        <begin position="915"/>
        <end position="947"/>
    </location>
</feature>
<dbReference type="PROSITE" id="PS50088">
    <property type="entry name" value="ANK_REPEAT"/>
    <property type="match status" value="16"/>
</dbReference>
<feature type="region of interest" description="Disordered" evidence="4">
    <location>
        <begin position="740"/>
        <end position="764"/>
    </location>
</feature>
<evidence type="ECO:0000256" key="1">
    <source>
        <dbReference type="ARBA" id="ARBA00022737"/>
    </source>
</evidence>
<feature type="repeat" description="ANK" evidence="3">
    <location>
        <begin position="1198"/>
        <end position="1230"/>
    </location>
</feature>
<feature type="repeat" description="ANK" evidence="3">
    <location>
        <begin position="949"/>
        <end position="981"/>
    </location>
</feature>
<sequence length="1534" mass="164814">MSGTFIPTTPGNSQQTGQLDWVSLSKSTFGLDVLVRLSKAGLDLATVAISLIACNRFVIKAEAQKRICDALSNLKSFSTYGKLVWFGFGIKPAIKDLADTEPGMACVALCACMSISYDSFYVAGVLREFCKSQETPSDIVPSIHQWQALVHICAGSVSNSKFPTLLEGLIRLVRPGVGVSFHQPTSTNALAKAIRALADVSNDKLANITITGGLDCIWLAAISEWALALDVEIRVDSGCTVYRSSANNNRCLPAVTIIFVSDNEQQTQLSNCYIVPKGHRFWKDSDSDQPRFRGGRSEWATILADTFGPQLNSLLQGALQHSFALLLFDASRLAEECYRYGLMKRSPQPGSAKHSFPFRRFHFSRPSSRGQPFLKFAAERLPELAVVVDALNQVEVQSYTSTTWKELIDRITLECMCGWCRGEQLTRDDDDYPPQFCLELITETIVIFLWILSVTEMDSSIKPSSHGLQLLYTIHRGRSHRVKDIRNRRKYWYPTQPAYFPTSDVDILTAALAIFSGSTDGRSGVREELSALSHDGICVFFKAFEDLNLSPEEVSVVRVVAGHINFQGAKYERITDLVSNVKTPKDDLGPHISHSLVVQEAPQQGSLAAAYKISFNAGSCEFLLGISRLEFVVTKSVHASIDCGELCDWTIPYQIQEAIIFVPKCTATQRRKLSGEPPPLVPQWSLVSVPGSSAFGPIKLQVIQAPIYRLYAEIAKQEVYQLVYLNLCSRCLNGFFPSPDSTQENKRLSQEPPRLPHSGSEGSITVTLPSETGAWMDRHFEIFVVASSGHEVEEMPADRQVSVRLPTVSKNDKNGAGTSALHTAATVGHQGLLQLLLHGGADMSSTVRRGETVLHCAAGEGRNEVVKLLVARGTELDSRDKAGQTPLLRAARNGFRTTVELMIGYNAQLDARDNHGQTALVWAAALGHLTVVELLLQYGADINASAGNTGKTALQVAARGGHLAVVKRLLQEKADANAAAANFSGRTALQAAAEGGHLAVVERLLREKVDVDAVTTGLDGRTALQAAAGGGHLAVVERLLQERADVDAPAAYCSGRTALQAAAEGGYLAVVERLLQEKADVNAAAGRRGGRTALQAAAGGGYLVVIERLLQEKADVNAAAAESDEAKSDGRTALQAAAEGGYLAVVERLLQEKADVNAGAGDPGRTALQAAAGGGYLAIVERLLLEKVDVDAVTTGLDGSTALQAAAKGGYLAVVERLLQERVDINARAGSFEKTALEAAAGGGHLTIVEQLLQEKADVNAAAQYSGRAALRAAARGGHLAVVERLLREKVDVDLTALESNGGIALDAAASEGHLAVVERLLQVNTAAEGPREHAIKVAAAGGHLAVLERLLQANAAAKGTGETALVMAAGGGHLAVVERLLQEKVNVNAVPKGYEKTALAAAAERGHLAVIERLLQEKADVNGVPGRFGRTALWAATKGGHRMAVERLRQADAYDLKTLKGFIHEIAYGMDGIEGKNYAYVLSQKRQSDIRKILRLSFDNSMTPVRPDGLKGVGRQCDDSAGRMSDGGRRGRR</sequence>
<dbReference type="PRINTS" id="PR01415">
    <property type="entry name" value="ANKYRIN"/>
</dbReference>
<dbReference type="InterPro" id="IPR036770">
    <property type="entry name" value="Ankyrin_rpt-contain_sf"/>
</dbReference>
<accession>A0A9P8LJA2</accession>
<dbReference type="SUPFAM" id="SSF48403">
    <property type="entry name" value="Ankyrin repeat"/>
    <property type="match status" value="2"/>
</dbReference>
<keyword evidence="1" id="KW-0677">Repeat</keyword>
<feature type="repeat" description="ANK" evidence="3">
    <location>
        <begin position="1129"/>
        <end position="1161"/>
    </location>
</feature>